<comment type="caution">
    <text evidence="1">The sequence shown here is derived from an EMBL/GenBank/DDBJ whole genome shotgun (WGS) entry which is preliminary data.</text>
</comment>
<protein>
    <submittedName>
        <fullName evidence="1">Uncharacterized protein</fullName>
    </submittedName>
</protein>
<dbReference type="Proteomes" id="UP000663844">
    <property type="component" value="Unassembled WGS sequence"/>
</dbReference>
<sequence>MDHNLIDFNQAEQAVSSHSTTANEQQTYQPKTIQQHNRGRYAYLPIFPTKSFGPNDNLLLANVPASSLTSYELVQRQYGADTNDALTMMNNYMYSNHEGFSLSEQDANELAIRLQVGKSIITFNADRLRSICCYFLALHEAFRRNVLKKRDRTINNPILNSKQMAILLEFYLQIDVDLFFIKTCSFRGAEPHAIMEGLFCGKDEPKARYKLLACGNLFCRLCHPINHWKKSQPWLVVDFNSSSMHHFLNGYTTYLNCSATCTTSNIIYTMTCPCGRYDYVDSAVETLSDAMNYHREHGNRIIHETLVGSRIYRASPMDPTEKEKDRANKMRLYQHSARCPIALRSFLDCNPIYWCFIPQLLAYALAENAIHLRHTSTTTTTTTDPELDNIIAMGTIDNNQRIVNYLGHVPTPPDTYAFSYRQRRNQRLFFQQFVSSSIHQLPYSPLDLYQIAIIAILPDDQSIILRYIIETLFILHGETKLNMICPLGGDPYQRYGPPYAFIWCNNLAHPSLSSHSCSRRRSSSISSGY</sequence>
<dbReference type="AlphaFoldDB" id="A0A819FZE7"/>
<proteinExistence type="predicted"/>
<accession>A0A819FZE7</accession>
<dbReference type="EMBL" id="CAJOAZ010001935">
    <property type="protein sequence ID" value="CAF3874890.1"/>
    <property type="molecule type" value="Genomic_DNA"/>
</dbReference>
<evidence type="ECO:0000313" key="2">
    <source>
        <dbReference type="Proteomes" id="UP000663844"/>
    </source>
</evidence>
<evidence type="ECO:0000313" key="1">
    <source>
        <dbReference type="EMBL" id="CAF3874890.1"/>
    </source>
</evidence>
<gene>
    <name evidence="1" type="ORF">OXD698_LOCUS22567</name>
</gene>
<organism evidence="1 2">
    <name type="scientific">Adineta steineri</name>
    <dbReference type="NCBI Taxonomy" id="433720"/>
    <lineage>
        <taxon>Eukaryota</taxon>
        <taxon>Metazoa</taxon>
        <taxon>Spiralia</taxon>
        <taxon>Gnathifera</taxon>
        <taxon>Rotifera</taxon>
        <taxon>Eurotatoria</taxon>
        <taxon>Bdelloidea</taxon>
        <taxon>Adinetida</taxon>
        <taxon>Adinetidae</taxon>
        <taxon>Adineta</taxon>
    </lineage>
</organism>
<name>A0A819FZE7_9BILA</name>
<reference evidence="1" key="1">
    <citation type="submission" date="2021-02" db="EMBL/GenBank/DDBJ databases">
        <authorList>
            <person name="Nowell W R."/>
        </authorList>
    </citation>
    <scope>NUCLEOTIDE SEQUENCE</scope>
</reference>